<organism evidence="2 3">
    <name type="scientific">Malus baccata</name>
    <name type="common">Siberian crab apple</name>
    <name type="synonym">Pyrus baccata</name>
    <dbReference type="NCBI Taxonomy" id="106549"/>
    <lineage>
        <taxon>Eukaryota</taxon>
        <taxon>Viridiplantae</taxon>
        <taxon>Streptophyta</taxon>
        <taxon>Embryophyta</taxon>
        <taxon>Tracheophyta</taxon>
        <taxon>Spermatophyta</taxon>
        <taxon>Magnoliopsida</taxon>
        <taxon>eudicotyledons</taxon>
        <taxon>Gunneridae</taxon>
        <taxon>Pentapetalae</taxon>
        <taxon>rosids</taxon>
        <taxon>fabids</taxon>
        <taxon>Rosales</taxon>
        <taxon>Rosaceae</taxon>
        <taxon>Amygdaloideae</taxon>
        <taxon>Maleae</taxon>
        <taxon>Malus</taxon>
    </lineage>
</organism>
<dbReference type="STRING" id="106549.A0A540N8Z5"/>
<dbReference type="PANTHER" id="PTHR15678">
    <property type="entry name" value="ANTIGEN MLAA-22-RELATED"/>
    <property type="match status" value="1"/>
</dbReference>
<comment type="caution">
    <text evidence="2">The sequence shown here is derived from an EMBL/GenBank/DDBJ whole genome shotgun (WGS) entry which is preliminary data.</text>
</comment>
<dbReference type="EMBL" id="VIEB01000084">
    <property type="protein sequence ID" value="TQE07516.1"/>
    <property type="molecule type" value="Genomic_DNA"/>
</dbReference>
<feature type="compositionally biased region" description="Low complexity" evidence="1">
    <location>
        <begin position="232"/>
        <end position="242"/>
    </location>
</feature>
<feature type="region of interest" description="Disordered" evidence="1">
    <location>
        <begin position="229"/>
        <end position="258"/>
    </location>
</feature>
<accession>A0A540N8Z5</accession>
<evidence type="ECO:0000256" key="1">
    <source>
        <dbReference type="SAM" id="MobiDB-lite"/>
    </source>
</evidence>
<sequence>MIKLRAQNAFPFSILCSNLLKFIASSISSPADDNGSFARQFPLLLLGHLHHVMAPLHGAVESVSVGEIKLSLRQFLVKLFGFISKDPKLQVLICDIEVVMRPSSRSTAKAKPQRPRTTKANSGRGKWMVWLTLQDICRFPSQMPKASIEVKELKVDISKDGVSKQNLIVKLQISPIVSSSSMIERTSALFIREDFILSCEFGHDREVGVMVKNVDVACGEITVNRNEEMLSKSKSSSQTSSQPDNVLGSATDSVASKKPRKKQQMIVALSKYTSLFPEKVSFSLPKLDVRFVHREYDFSVENNRMGIQLKSTKSQSSEDVGETTRLDVQLDFNEIHLLREAGISVLEILKVDVVSFFYIAVQPTSPVRAEMDVKLGGTQCNVIMNRLKPWLCLHFSKKKRMVLREGSSTLDRPPRTDDTKAIMWTCTVSAPEMTIVVYSINGLPSYHGCSQPSHIFANNISNTGTTVHMELGELNLHMADEYQECLKESLFGVESNSGSIINVAKVSQDWGKKDMESSKEEGPKCKLVLSIDVTGIGVFFTFKRVESLISTAMSFQALLETLSSSERSASQSRGRPSKPSGKGTQLLKLNLERCSVKFCGEAG</sequence>
<gene>
    <name evidence="2" type="ORF">C1H46_006836</name>
</gene>
<evidence type="ECO:0000313" key="2">
    <source>
        <dbReference type="EMBL" id="TQE07516.1"/>
    </source>
</evidence>
<proteinExistence type="predicted"/>
<dbReference type="Pfam" id="PF10344">
    <property type="entry name" value="Hobbit"/>
    <property type="match status" value="1"/>
</dbReference>
<reference evidence="2 3" key="1">
    <citation type="journal article" date="2019" name="G3 (Bethesda)">
        <title>Sequencing of a Wild Apple (Malus baccata) Genome Unravels the Differences Between Cultivated and Wild Apple Species Regarding Disease Resistance and Cold Tolerance.</title>
        <authorList>
            <person name="Chen X."/>
        </authorList>
    </citation>
    <scope>NUCLEOTIDE SEQUENCE [LARGE SCALE GENOMIC DNA]</scope>
    <source>
        <strain evidence="3">cv. Shandingzi</strain>
        <tissue evidence="2">Leaves</tissue>
    </source>
</reference>
<dbReference type="InterPro" id="IPR045167">
    <property type="entry name" value="Hobbit"/>
</dbReference>
<keyword evidence="3" id="KW-1185">Reference proteome</keyword>
<protein>
    <submittedName>
        <fullName evidence="2">Uncharacterized protein</fullName>
    </submittedName>
</protein>
<name>A0A540N8Z5_MALBA</name>
<dbReference type="Proteomes" id="UP000315295">
    <property type="component" value="Unassembled WGS sequence"/>
</dbReference>
<evidence type="ECO:0000313" key="3">
    <source>
        <dbReference type="Proteomes" id="UP000315295"/>
    </source>
</evidence>
<dbReference type="PANTHER" id="PTHR15678:SF6">
    <property type="entry name" value="BRIDGE-LIKE LIPID TRANSFER PROTEIN FAMILY MEMBER 2"/>
    <property type="match status" value="1"/>
</dbReference>
<dbReference type="AlphaFoldDB" id="A0A540N8Z5"/>